<dbReference type="PROSITE" id="PS51257">
    <property type="entry name" value="PROKAR_LIPOPROTEIN"/>
    <property type="match status" value="1"/>
</dbReference>
<protein>
    <submittedName>
        <fullName evidence="1">6-bladed beta-propeller protein</fullName>
    </submittedName>
</protein>
<dbReference type="AlphaFoldDB" id="A0A8G2BYQ4"/>
<organism evidence="1 2">
    <name type="scientific">Parabacteroides chinchillae</name>
    <dbReference type="NCBI Taxonomy" id="871327"/>
    <lineage>
        <taxon>Bacteria</taxon>
        <taxon>Pseudomonadati</taxon>
        <taxon>Bacteroidota</taxon>
        <taxon>Bacteroidia</taxon>
        <taxon>Bacteroidales</taxon>
        <taxon>Tannerellaceae</taxon>
        <taxon>Parabacteroides</taxon>
    </lineage>
</organism>
<reference evidence="1 2" key="1">
    <citation type="submission" date="2016-10" db="EMBL/GenBank/DDBJ databases">
        <authorList>
            <person name="Varghese N."/>
            <person name="Submissions S."/>
        </authorList>
    </citation>
    <scope>NUCLEOTIDE SEQUENCE [LARGE SCALE GENOMIC DNA]</scope>
    <source>
        <strain evidence="1 2">DSM 29073</strain>
    </source>
</reference>
<sequence length="415" mass="48323">MKNAIFLYFILALISCQDKSTSSAESVEPEDMPVTIEITKALLNPQKEILLSELADSVSYIPLETKDECLLRNYPFYSFSPRYIAYLNYCFDWSGKFLFKVGNLGQGPGEEPADIISQITYSGDNFYTLGQKIIEYDSLSFFTGKERSLFSVNKSEFVITNKNLANIVAFNSSKDKLLLYNFPDTVFVMNKNLEFVSKHFVMPWHKNRVSHFLSWDGPYDRFMTNYKEDVLFYNYFRDTVFQVSGAEFSPRWIIKFDELKLPDDALYKFEELFDIAFKDYQGGQLDNTPLAKLMDHKYSVSNVYESNNYVFITAGEIIAFRPLRKVPASPAILICYDKKKKKIKSTVKIKDDLTGYPNFFMRCGLVGEKMIDFFWPYEQEEWLKEKAKTDPRFSRFAGRDFSEDNPIVIVVHLKK</sequence>
<keyword evidence="2" id="KW-1185">Reference proteome</keyword>
<evidence type="ECO:0000313" key="1">
    <source>
        <dbReference type="EMBL" id="SEG22993.1"/>
    </source>
</evidence>
<dbReference type="EMBL" id="FNVS01000022">
    <property type="protein sequence ID" value="SEG22993.1"/>
    <property type="molecule type" value="Genomic_DNA"/>
</dbReference>
<dbReference type="Pfam" id="PF17170">
    <property type="entry name" value="DUF5128"/>
    <property type="match status" value="1"/>
</dbReference>
<evidence type="ECO:0000313" key="2">
    <source>
        <dbReference type="Proteomes" id="UP000236725"/>
    </source>
</evidence>
<dbReference type="Proteomes" id="UP000236725">
    <property type="component" value="Unassembled WGS sequence"/>
</dbReference>
<proteinExistence type="predicted"/>
<accession>A0A8G2BYQ4</accession>
<comment type="caution">
    <text evidence="1">The sequence shown here is derived from an EMBL/GenBank/DDBJ whole genome shotgun (WGS) entry which is preliminary data.</text>
</comment>
<name>A0A8G2BYQ4_9BACT</name>
<dbReference type="RefSeq" id="WP_103984275.1">
    <property type="nucleotide sequence ID" value="NZ_FNVS01000022.1"/>
</dbReference>
<gene>
    <name evidence="1" type="ORF">SAMN05444001_12215</name>
</gene>